<gene>
    <name evidence="3" type="ORF">SAMN06272737_12472</name>
</gene>
<dbReference type="EMBL" id="FZNO01000024">
    <property type="protein sequence ID" value="SNR77753.1"/>
    <property type="molecule type" value="Genomic_DNA"/>
</dbReference>
<accession>A0A238Z4I9</accession>
<dbReference type="AlphaFoldDB" id="A0A238Z4I9"/>
<name>A0A238Z4I9_9ACTN</name>
<sequence length="383" mass="43111">MAQPVQVRPISNDEGNRLLRIVRRGTGSVATWRRAQMVLLSAQGMPVAKIAEVSFTSPDRVRDVLHNFTTDGFDSLYPRYAGGRPPKFDLQQRAEIKKIALSRPEDHDLPFSVWSLSKLADFLVAEGVVDDISHEGLRALLHDEDVSFQAVKTFTASTDPDYDAKTGRVLQLYAIADGLAEPGPGDPSVVFCMDEVGPLNLQPHPGKQWAPVAREKGDPAAPRRRRRRATYTRPHGVRHVLAALDLGRDKLYGHITARKGRTQFLAFCRYLRSLYPPGVRIAIVCDNFSPHLSTGRDDRVGRWAAANNVEIAYTPFYGSWLNRIEPQFTALRYFTLNGTDHTTHREQAGMIRRYIAWRNRHTTDPKLRKVIKRASAITRAKVA</sequence>
<dbReference type="Pfam" id="PF13565">
    <property type="entry name" value="HTH_32"/>
    <property type="match status" value="1"/>
</dbReference>
<protein>
    <submittedName>
        <fullName evidence="3">Transposase</fullName>
    </submittedName>
</protein>
<feature type="region of interest" description="Disordered" evidence="1">
    <location>
        <begin position="203"/>
        <end position="228"/>
    </location>
</feature>
<organism evidence="3 4">
    <name type="scientific">Blastococcus mobilis</name>
    <dbReference type="NCBI Taxonomy" id="1938746"/>
    <lineage>
        <taxon>Bacteria</taxon>
        <taxon>Bacillati</taxon>
        <taxon>Actinomycetota</taxon>
        <taxon>Actinomycetes</taxon>
        <taxon>Geodermatophilales</taxon>
        <taxon>Geodermatophilaceae</taxon>
        <taxon>Blastococcus</taxon>
    </lineage>
</organism>
<evidence type="ECO:0000256" key="1">
    <source>
        <dbReference type="SAM" id="MobiDB-lite"/>
    </source>
</evidence>
<evidence type="ECO:0000259" key="2">
    <source>
        <dbReference type="Pfam" id="PF13358"/>
    </source>
</evidence>
<dbReference type="Pfam" id="PF13358">
    <property type="entry name" value="DDE_3"/>
    <property type="match status" value="1"/>
</dbReference>
<reference evidence="3 4" key="1">
    <citation type="submission" date="2017-06" db="EMBL/GenBank/DDBJ databases">
        <authorList>
            <person name="Kim H.J."/>
            <person name="Triplett B.A."/>
        </authorList>
    </citation>
    <scope>NUCLEOTIDE SEQUENCE [LARGE SCALE GENOMIC DNA]</scope>
    <source>
        <strain evidence="3 4">DSM 44272</strain>
    </source>
</reference>
<dbReference type="InterPro" id="IPR038717">
    <property type="entry name" value="Tc1-like_DDE_dom"/>
</dbReference>
<evidence type="ECO:0000313" key="3">
    <source>
        <dbReference type="EMBL" id="SNR77753.1"/>
    </source>
</evidence>
<feature type="domain" description="Tc1-like transposase DDE" evidence="2">
    <location>
        <begin position="190"/>
        <end position="336"/>
    </location>
</feature>
<dbReference type="Proteomes" id="UP000198403">
    <property type="component" value="Unassembled WGS sequence"/>
</dbReference>
<keyword evidence="4" id="KW-1185">Reference proteome</keyword>
<evidence type="ECO:0000313" key="4">
    <source>
        <dbReference type="Proteomes" id="UP000198403"/>
    </source>
</evidence>
<dbReference type="InterPro" id="IPR009057">
    <property type="entry name" value="Homeodomain-like_sf"/>
</dbReference>
<dbReference type="InterPro" id="IPR047655">
    <property type="entry name" value="Transpos_IS630-like"/>
</dbReference>
<dbReference type="OrthoDB" id="2375382at2"/>
<proteinExistence type="predicted"/>
<dbReference type="NCBIfam" id="NF033545">
    <property type="entry name" value="transpos_IS630"/>
    <property type="match status" value="1"/>
</dbReference>
<dbReference type="RefSeq" id="WP_089338147.1">
    <property type="nucleotide sequence ID" value="NZ_FZNO01000024.1"/>
</dbReference>
<dbReference type="SUPFAM" id="SSF46689">
    <property type="entry name" value="Homeodomain-like"/>
    <property type="match status" value="1"/>
</dbReference>